<comment type="cofactor">
    <cofactor evidence="1">
        <name>Zn(2+)</name>
        <dbReference type="ChEBI" id="CHEBI:29105"/>
    </cofactor>
    <text evidence="1">Binds 1 zinc ion per subunit.</text>
</comment>
<feature type="domain" description="DUF2172" evidence="2">
    <location>
        <begin position="77"/>
        <end position="172"/>
    </location>
</feature>
<dbReference type="KEGG" id="ndk:I601_0090"/>
<protein>
    <recommendedName>
        <fullName evidence="7">Polysaccharide biosynthesis protein with aminopeptidase-like domain protein</fullName>
    </recommendedName>
</protein>
<dbReference type="AlphaFoldDB" id="A0A1A9GE85"/>
<organism evidence="5 6">
    <name type="scientific">Nocardioides dokdonensis FR1436</name>
    <dbReference type="NCBI Taxonomy" id="1300347"/>
    <lineage>
        <taxon>Bacteria</taxon>
        <taxon>Bacillati</taxon>
        <taxon>Actinomycetota</taxon>
        <taxon>Actinomycetes</taxon>
        <taxon>Propionibacteriales</taxon>
        <taxon>Nocardioidaceae</taxon>
        <taxon>Nocardioides</taxon>
    </lineage>
</organism>
<evidence type="ECO:0000313" key="5">
    <source>
        <dbReference type="EMBL" id="ANH36544.1"/>
    </source>
</evidence>
<sequence>MDDDDVDDPQGVASGADRRRRIRARMERLYPLCRSITGDGVRATLDVIEQDLPAGVELVRHEVPSGTQVHDWVVNEEWNVRGAHIADATGRRLVDLADHTLHLVSYSVPVRATMTLEELRPHLHTLPEHPDWIPYRTTYYARTWGFCLPHRRVAELEEAARLGPFEVVVDSTLTPGSLTYGEIFLPGSEEGEILLSAHLCHPSLANDNLSGLSVAAELVRTLAERPRRLGVRLVLAPGTIGSITWLSRNPAGLERIRHGLVLTGLGGPGPLVYKRTRRGARPVDRAAELVVRDRGGEVRDYSPYGYDERQYNALGFDLPVGRISRTPHGEYPEYHTSADDLGFVTDDELVASYDAVLEVLEALQHDRTYRNLSPYGEPQLGRRGLYPTTGGKSATAAVMAMLWLLASADGATSLVEVAEVSGVPVRDLHRAAEDLLGAGLLALEPDDD</sequence>
<feature type="domain" description="DUF4910" evidence="4">
    <location>
        <begin position="26"/>
        <end position="365"/>
    </location>
</feature>
<evidence type="ECO:0000313" key="6">
    <source>
        <dbReference type="Proteomes" id="UP000077868"/>
    </source>
</evidence>
<dbReference type="InterPro" id="IPR032622">
    <property type="entry name" value="UCP01524_HTH"/>
</dbReference>
<dbReference type="InterPro" id="IPR012353">
    <property type="entry name" value="UCP015244"/>
</dbReference>
<dbReference type="InterPro" id="IPR032589">
    <property type="entry name" value="DUF4910"/>
</dbReference>
<dbReference type="Pfam" id="PF09940">
    <property type="entry name" value="DUF2172"/>
    <property type="match status" value="1"/>
</dbReference>
<dbReference type="InterPro" id="IPR032610">
    <property type="entry name" value="DUF2172"/>
</dbReference>
<evidence type="ECO:0000259" key="4">
    <source>
        <dbReference type="Pfam" id="PF16254"/>
    </source>
</evidence>
<evidence type="ECO:0000259" key="2">
    <source>
        <dbReference type="Pfam" id="PF09940"/>
    </source>
</evidence>
<dbReference type="InterPro" id="IPR036388">
    <property type="entry name" value="WH-like_DNA-bd_sf"/>
</dbReference>
<gene>
    <name evidence="5" type="ORF">I601_0090</name>
</gene>
<dbReference type="Gene3D" id="1.10.10.10">
    <property type="entry name" value="Winged helix-like DNA-binding domain superfamily/Winged helix DNA-binding domain"/>
    <property type="match status" value="1"/>
</dbReference>
<keyword evidence="1" id="KW-0479">Metal-binding</keyword>
<dbReference type="PIRSF" id="PIRSF015244">
    <property type="entry name" value="UCP015244"/>
    <property type="match status" value="1"/>
</dbReference>
<dbReference type="Gene3D" id="3.40.630.10">
    <property type="entry name" value="Zn peptidases"/>
    <property type="match status" value="1"/>
</dbReference>
<dbReference type="Pfam" id="PF16221">
    <property type="entry name" value="HTH_47"/>
    <property type="match status" value="1"/>
</dbReference>
<name>A0A1A9GE85_9ACTN</name>
<feature type="domain" description="UCP01524 winged helix-turn-helix" evidence="3">
    <location>
        <begin position="367"/>
        <end position="442"/>
    </location>
</feature>
<keyword evidence="6" id="KW-1185">Reference proteome</keyword>
<evidence type="ECO:0000256" key="1">
    <source>
        <dbReference type="PIRSR" id="PIRSR015244-50"/>
    </source>
</evidence>
<reference evidence="5 6" key="1">
    <citation type="submission" date="2016-03" db="EMBL/GenBank/DDBJ databases">
        <title>Complete genome sequence of a soil Actinobacterium, Nocardioides dokdonensis FR1436.</title>
        <authorList>
            <person name="Kwon S.-K."/>
            <person name="Kim K."/>
            <person name="Kim J.F."/>
        </authorList>
    </citation>
    <scope>NUCLEOTIDE SEQUENCE [LARGE SCALE GENOMIC DNA]</scope>
    <source>
        <strain evidence="5 6">FR1436</strain>
    </source>
</reference>
<feature type="binding site" evidence="1">
    <location>
        <position position="207"/>
    </location>
    <ligand>
        <name>Zn(2+)</name>
        <dbReference type="ChEBI" id="CHEBI:29105"/>
    </ligand>
</feature>
<evidence type="ECO:0000259" key="3">
    <source>
        <dbReference type="Pfam" id="PF16221"/>
    </source>
</evidence>
<feature type="binding site" evidence="1">
    <location>
        <position position="335"/>
    </location>
    <ligand>
        <name>Zn(2+)</name>
        <dbReference type="ChEBI" id="CHEBI:29105"/>
    </ligand>
</feature>
<dbReference type="GO" id="GO:0046872">
    <property type="term" value="F:metal ion binding"/>
    <property type="evidence" value="ECO:0007669"/>
    <property type="project" value="UniProtKB-KW"/>
</dbReference>
<keyword evidence="1" id="KW-0862">Zinc</keyword>
<dbReference type="Proteomes" id="UP000077868">
    <property type="component" value="Chromosome"/>
</dbReference>
<dbReference type="STRING" id="1300347.I601_0090"/>
<dbReference type="SUPFAM" id="SSF53187">
    <property type="entry name" value="Zn-dependent exopeptidases"/>
    <property type="match status" value="1"/>
</dbReference>
<evidence type="ECO:0008006" key="7">
    <source>
        <dbReference type="Google" id="ProtNLM"/>
    </source>
</evidence>
<dbReference type="Gene3D" id="3.50.30.90">
    <property type="match status" value="1"/>
</dbReference>
<accession>A0A1A9GE85</accession>
<proteinExistence type="predicted"/>
<feature type="binding site" evidence="1">
    <location>
        <position position="201"/>
    </location>
    <ligand>
        <name>Zn(2+)</name>
        <dbReference type="ChEBI" id="CHEBI:29105"/>
    </ligand>
</feature>
<dbReference type="PATRIC" id="fig|1300347.3.peg.92"/>
<dbReference type="EMBL" id="CP015079">
    <property type="protein sequence ID" value="ANH36544.1"/>
    <property type="molecule type" value="Genomic_DNA"/>
</dbReference>
<dbReference type="Pfam" id="PF16254">
    <property type="entry name" value="DUF4910"/>
    <property type="match status" value="1"/>
</dbReference>